<dbReference type="PROSITE" id="PS51007">
    <property type="entry name" value="CYTC"/>
    <property type="match status" value="1"/>
</dbReference>
<accession>A0ABY5YB96</accession>
<evidence type="ECO:0000313" key="7">
    <source>
        <dbReference type="Proteomes" id="UP001059209"/>
    </source>
</evidence>
<dbReference type="Gene3D" id="1.10.760.10">
    <property type="entry name" value="Cytochrome c-like domain"/>
    <property type="match status" value="1"/>
</dbReference>
<evidence type="ECO:0000256" key="4">
    <source>
        <dbReference type="PROSITE-ProRule" id="PRU00433"/>
    </source>
</evidence>
<proteinExistence type="predicted"/>
<keyword evidence="3 4" id="KW-0408">Iron</keyword>
<dbReference type="InterPro" id="IPR016024">
    <property type="entry name" value="ARM-type_fold"/>
</dbReference>
<dbReference type="Proteomes" id="UP001059209">
    <property type="component" value="Chromosome"/>
</dbReference>
<dbReference type="Gene3D" id="1.25.10.10">
    <property type="entry name" value="Leucine-rich Repeat Variant"/>
    <property type="match status" value="1"/>
</dbReference>
<dbReference type="Pfam" id="PF00034">
    <property type="entry name" value="Cytochrom_C"/>
    <property type="match status" value="1"/>
</dbReference>
<evidence type="ECO:0000256" key="3">
    <source>
        <dbReference type="ARBA" id="ARBA00023004"/>
    </source>
</evidence>
<keyword evidence="2 4" id="KW-0479">Metal-binding</keyword>
<evidence type="ECO:0000313" key="6">
    <source>
        <dbReference type="EMBL" id="UWX55385.1"/>
    </source>
</evidence>
<reference evidence="6" key="1">
    <citation type="submission" date="2022-09" db="EMBL/GenBank/DDBJ databases">
        <title>Maribacter litopenaei sp. nov., isolated from the intestinal tract of the Pacific White Shrimp, Litopenaeus vannamei.</title>
        <authorList>
            <person name="Kim S.Y."/>
            <person name="Hwang C.Y."/>
        </authorList>
    </citation>
    <scope>NUCLEOTIDE SEQUENCE</scope>
    <source>
        <strain evidence="6">HL-LV01</strain>
    </source>
</reference>
<dbReference type="InterPro" id="IPR009056">
    <property type="entry name" value="Cyt_c-like_dom"/>
</dbReference>
<protein>
    <recommendedName>
        <fullName evidence="5">Cytochrome c domain-containing protein</fullName>
    </recommendedName>
</protein>
<evidence type="ECO:0000256" key="1">
    <source>
        <dbReference type="ARBA" id="ARBA00022617"/>
    </source>
</evidence>
<dbReference type="SUPFAM" id="SSF48371">
    <property type="entry name" value="ARM repeat"/>
    <property type="match status" value="1"/>
</dbReference>
<keyword evidence="1 4" id="KW-0349">Heme</keyword>
<dbReference type="InterPro" id="IPR011989">
    <property type="entry name" value="ARM-like"/>
</dbReference>
<dbReference type="InterPro" id="IPR036909">
    <property type="entry name" value="Cyt_c-like_dom_sf"/>
</dbReference>
<name>A0ABY5YB96_9FLAO</name>
<dbReference type="RefSeq" id="WP_260573260.1">
    <property type="nucleotide sequence ID" value="NZ_CP104205.1"/>
</dbReference>
<evidence type="ECO:0000259" key="5">
    <source>
        <dbReference type="PROSITE" id="PS51007"/>
    </source>
</evidence>
<organism evidence="6 7">
    <name type="scientific">Maribacter litopenaei</name>
    <dbReference type="NCBI Taxonomy" id="2976127"/>
    <lineage>
        <taxon>Bacteria</taxon>
        <taxon>Pseudomonadati</taxon>
        <taxon>Bacteroidota</taxon>
        <taxon>Flavobacteriia</taxon>
        <taxon>Flavobacteriales</taxon>
        <taxon>Flavobacteriaceae</taxon>
        <taxon>Maribacter</taxon>
    </lineage>
</organism>
<sequence length="276" mass="31112">MYHGIIQEGQWAQKGTYLRAKIEQYQLDKVIGLGRIWRIIHDSMERDKTQPNMLNETPAQLVKHPEHPNGWWRDQAQQLIVLSQDKSIVPALERMVRESDNLLARAHALRSLEGLSSLRPEMVKELLNDPNPRIRVQALRVSETLYKSGNKSFGDTYLKMLKDDNVDVALQAILTAHILEVPSLDQSLTALLKTNRAKGIQTIGTQILEPKEVRNWWEVGNNQLTDAQKNSLEKGRVIFNELCVQCHGNDGMGTHVGDGLVMAPPLSGSARVQAHP</sequence>
<dbReference type="EMBL" id="CP104205">
    <property type="protein sequence ID" value="UWX55385.1"/>
    <property type="molecule type" value="Genomic_DNA"/>
</dbReference>
<evidence type="ECO:0000256" key="2">
    <source>
        <dbReference type="ARBA" id="ARBA00022723"/>
    </source>
</evidence>
<feature type="domain" description="Cytochrome c" evidence="5">
    <location>
        <begin position="230"/>
        <end position="276"/>
    </location>
</feature>
<dbReference type="SUPFAM" id="SSF46626">
    <property type="entry name" value="Cytochrome c"/>
    <property type="match status" value="1"/>
</dbReference>
<gene>
    <name evidence="6" type="ORF">NYZ99_02145</name>
</gene>
<keyword evidence="7" id="KW-1185">Reference proteome</keyword>